<gene>
    <name evidence="18" type="ORF">MELIAE_LOCUS4983</name>
</gene>
<dbReference type="PROSITE" id="PS50104">
    <property type="entry name" value="TIR"/>
    <property type="match status" value="1"/>
</dbReference>
<dbReference type="GO" id="GO:0031012">
    <property type="term" value="C:extracellular matrix"/>
    <property type="evidence" value="ECO:0007669"/>
    <property type="project" value="TreeGrafter"/>
</dbReference>
<dbReference type="InterPro" id="IPR050328">
    <property type="entry name" value="Dev_Immune_Receptor"/>
</dbReference>
<dbReference type="SMART" id="SM00364">
    <property type="entry name" value="LRR_BAC"/>
    <property type="match status" value="7"/>
</dbReference>
<dbReference type="InterPro" id="IPR035897">
    <property type="entry name" value="Toll_tir_struct_dom_sf"/>
</dbReference>
<evidence type="ECO:0000256" key="10">
    <source>
        <dbReference type="ARBA" id="ARBA00023027"/>
    </source>
</evidence>
<dbReference type="Gene3D" id="3.80.10.10">
    <property type="entry name" value="Ribonuclease Inhibitor"/>
    <property type="match status" value="6"/>
</dbReference>
<dbReference type="InterPro" id="IPR032675">
    <property type="entry name" value="LRR_dom_sf"/>
</dbReference>
<evidence type="ECO:0000259" key="17">
    <source>
        <dbReference type="PROSITE" id="PS50104"/>
    </source>
</evidence>
<dbReference type="InterPro" id="IPR000483">
    <property type="entry name" value="Cys-rich_flank_reg_C"/>
</dbReference>
<accession>A0A9P0FFU7</accession>
<dbReference type="OrthoDB" id="2015831at2759"/>
<evidence type="ECO:0000256" key="8">
    <source>
        <dbReference type="ARBA" id="ARBA00022737"/>
    </source>
</evidence>
<dbReference type="InterPro" id="IPR003591">
    <property type="entry name" value="Leu-rich_rpt_typical-subtyp"/>
</dbReference>
<protein>
    <recommendedName>
        <fullName evidence="17">TIR domain-containing protein</fullName>
    </recommendedName>
</protein>
<evidence type="ECO:0000256" key="15">
    <source>
        <dbReference type="SAM" id="Phobius"/>
    </source>
</evidence>
<proteinExistence type="inferred from homology"/>
<dbReference type="FunFam" id="3.80.10.10:FF:001438">
    <property type="entry name" value="Uncharacterized protein"/>
    <property type="match status" value="1"/>
</dbReference>
<evidence type="ECO:0000256" key="11">
    <source>
        <dbReference type="ARBA" id="ARBA00023136"/>
    </source>
</evidence>
<feature type="chain" id="PRO_5040509740" description="TIR domain-containing protein" evidence="16">
    <location>
        <begin position="19"/>
        <end position="1317"/>
    </location>
</feature>
<dbReference type="PRINTS" id="PR00019">
    <property type="entry name" value="LEURICHRPT"/>
</dbReference>
<dbReference type="GO" id="GO:0005615">
    <property type="term" value="C:extracellular space"/>
    <property type="evidence" value="ECO:0007669"/>
    <property type="project" value="TreeGrafter"/>
</dbReference>
<evidence type="ECO:0000256" key="13">
    <source>
        <dbReference type="ARBA" id="ARBA00023170"/>
    </source>
</evidence>
<dbReference type="GO" id="GO:0048666">
    <property type="term" value="P:neuron development"/>
    <property type="evidence" value="ECO:0007669"/>
    <property type="project" value="UniProtKB-ARBA"/>
</dbReference>
<feature type="region of interest" description="Disordered" evidence="14">
    <location>
        <begin position="1203"/>
        <end position="1276"/>
    </location>
</feature>
<keyword evidence="10" id="KW-0520">NAD</keyword>
<keyword evidence="6 15" id="KW-0812">Transmembrane</keyword>
<dbReference type="GO" id="GO:0009653">
    <property type="term" value="P:anatomical structure morphogenesis"/>
    <property type="evidence" value="ECO:0007669"/>
    <property type="project" value="UniProtKB-ARBA"/>
</dbReference>
<dbReference type="GO" id="GO:0007165">
    <property type="term" value="P:signal transduction"/>
    <property type="evidence" value="ECO:0007669"/>
    <property type="project" value="InterPro"/>
</dbReference>
<comment type="similarity">
    <text evidence="3">Belongs to the Toll-like receptor family.</text>
</comment>
<dbReference type="GO" id="GO:0010556">
    <property type="term" value="P:regulation of macromolecule biosynthetic process"/>
    <property type="evidence" value="ECO:0007669"/>
    <property type="project" value="UniProtKB-ARBA"/>
</dbReference>
<dbReference type="PANTHER" id="PTHR24373:SF385">
    <property type="entry name" value="GH01279P-RELATED"/>
    <property type="match status" value="1"/>
</dbReference>
<feature type="compositionally biased region" description="Polar residues" evidence="14">
    <location>
        <begin position="1244"/>
        <end position="1253"/>
    </location>
</feature>
<dbReference type="EMBL" id="OV121134">
    <property type="protein sequence ID" value="CAH0552838.1"/>
    <property type="molecule type" value="Genomic_DNA"/>
</dbReference>
<evidence type="ECO:0000256" key="9">
    <source>
        <dbReference type="ARBA" id="ARBA00022989"/>
    </source>
</evidence>
<feature type="signal peptide" evidence="16">
    <location>
        <begin position="1"/>
        <end position="18"/>
    </location>
</feature>
<dbReference type="SMART" id="SM00082">
    <property type="entry name" value="LRRCT"/>
    <property type="match status" value="2"/>
</dbReference>
<keyword evidence="13" id="KW-0675">Receptor</keyword>
<keyword evidence="19" id="KW-1185">Reference proteome</keyword>
<keyword evidence="7 16" id="KW-0732">Signal</keyword>
<dbReference type="SUPFAM" id="SSF52058">
    <property type="entry name" value="L domain-like"/>
    <property type="match status" value="3"/>
</dbReference>
<dbReference type="Proteomes" id="UP001154078">
    <property type="component" value="Chromosome 3"/>
</dbReference>
<sequence length="1317" mass="149595">MKWPQIFSLVLLASILAATRFDGPEQCSWLPDNNDSSSSKLAVTCKVRTLEESGANISSLPAEITSRLRILCNEMLFHQSNLPSQGGLHRLHELEELQIKYCKILHIEPRSFEGLYNLKKLTLHTHNFEWASTKSLELSSLSLQGLKELQVLDLADNNIRALPDGVFCSLENLQTLNLTKNRIRSSERIGFNVQECSNSELQNLDLSYNDLRSLSENSGFSRLRRLQQLNLTYNNISEISGEALAGLVSLKVLNMANNKIGTLPQGLFAGSPELKEIHLQNNTLFSLAKGLFHRLEQLLVLDLSGNQLTSNHIDAGTFTGLIRLIILNLSHNALTSIDGRTFKDLYFLQILDLRNNSIGFIEDNAFLPLYNLHTLNLAENRLNTIGPQLFNGLYVLSKLTLNNNLIVNIDTRAFQNCSALKELDLSSNALVEVPDAVQELSFLKTLDLGENQISEFKNGSFRNLNQLTGLRMIDNNIGNITRGMLWDLPSLQVLNLAKNKIQSIERGSFERNTQIEAIRLDENFLTDINGVFATLATLLWLNLSENHLVWFDYAFIPNNLKWLDIHGNFIEHLGNYYKIQDEIRVKTLDASHNRITEISPMAIPNSVELVFINNNFIKTVHPNTFLDKASLARVDMYANDMVNLDLNALRISPVPSNRSLPEVYLGGNPFNCDCTMEWLQLINNMSASRQYPKVMDLDNVMCKMTHSRGMSHMPLSQAKPSDFLCTYQTHCFALCHCCEFDACDCEMTCPTNCTCYHDQLWNTNVVDCSGQNAKEIPQKIPMDTSELYLDGNNIKELQNHVFIGRKNMRVLYVNNSAVETIQNSTFNGLNALQTLHMEENKIYELHGYEFEHLSNLKELYLQNNVIKHIGNNTLEPLISLEILHLVGNKLVTFPVWQLTINTRLSEVTLGNNPWSCRCKFLQGLTAWVADNAAKVLDSADMMCYNTDSRPPQRRELDFNSTACSDFYAGSSVIDSMLVSDYWPMVVVTLCVVICLLLFVVLWFIFRDSVRVWLYSRYGIRLCSFGATAAKQFEDRDKLYDGFVCYSPKDEEWVIQDLAADLEPKFQLCLQYRDLPHTPYIQHAAPAVLEAAEASRRVILVLTRNFLQTEWARFELRQALHEALKGRVFKLVILEEGPLPEAEMDPDFRVYLKTAERIRWGEKRFWEKLKYSMPSVEPRGKINANYRRNINNYTIDSRVVANGAGHTHHTYPEKIRVQGPPSPGMQMLPPPAYSAGMPQELDDANYSSATTATPSPRPSRRQQHHHEPRPISDHIYSSIDSDYSTLERGGSGRRGPPWRPHIVMQTAGVNHAGQAYLV</sequence>
<evidence type="ECO:0000256" key="5">
    <source>
        <dbReference type="ARBA" id="ARBA00022614"/>
    </source>
</evidence>
<feature type="compositionally biased region" description="Basic residues" evidence="14">
    <location>
        <begin position="1257"/>
        <end position="1266"/>
    </location>
</feature>
<evidence type="ECO:0000256" key="6">
    <source>
        <dbReference type="ARBA" id="ARBA00022692"/>
    </source>
</evidence>
<evidence type="ECO:0000256" key="1">
    <source>
        <dbReference type="ARBA" id="ARBA00004236"/>
    </source>
</evidence>
<dbReference type="Pfam" id="PF13855">
    <property type="entry name" value="LRR_8"/>
    <property type="match status" value="6"/>
</dbReference>
<keyword evidence="12" id="KW-1015">Disulfide bond</keyword>
<dbReference type="SUPFAM" id="SSF52200">
    <property type="entry name" value="Toll/Interleukin receptor TIR domain"/>
    <property type="match status" value="1"/>
</dbReference>
<evidence type="ECO:0000313" key="18">
    <source>
        <dbReference type="EMBL" id="CAH0552838.1"/>
    </source>
</evidence>
<keyword evidence="5" id="KW-0433">Leucine-rich repeat</keyword>
<dbReference type="Pfam" id="PF13676">
    <property type="entry name" value="TIR_2"/>
    <property type="match status" value="1"/>
</dbReference>
<dbReference type="InterPro" id="IPR000372">
    <property type="entry name" value="LRRNT"/>
</dbReference>
<keyword evidence="11 15" id="KW-0472">Membrane</keyword>
<evidence type="ECO:0000256" key="4">
    <source>
        <dbReference type="ARBA" id="ARBA00022475"/>
    </source>
</evidence>
<evidence type="ECO:0000256" key="14">
    <source>
        <dbReference type="SAM" id="MobiDB-lite"/>
    </source>
</evidence>
<dbReference type="SMART" id="SM00013">
    <property type="entry name" value="LRRNT"/>
    <property type="match status" value="1"/>
</dbReference>
<organism evidence="18 19">
    <name type="scientific">Brassicogethes aeneus</name>
    <name type="common">Rape pollen beetle</name>
    <name type="synonym">Meligethes aeneus</name>
    <dbReference type="NCBI Taxonomy" id="1431903"/>
    <lineage>
        <taxon>Eukaryota</taxon>
        <taxon>Metazoa</taxon>
        <taxon>Ecdysozoa</taxon>
        <taxon>Arthropoda</taxon>
        <taxon>Hexapoda</taxon>
        <taxon>Insecta</taxon>
        <taxon>Pterygota</taxon>
        <taxon>Neoptera</taxon>
        <taxon>Endopterygota</taxon>
        <taxon>Coleoptera</taxon>
        <taxon>Polyphaga</taxon>
        <taxon>Cucujiformia</taxon>
        <taxon>Nitidulidae</taxon>
        <taxon>Meligethinae</taxon>
        <taxon>Brassicogethes</taxon>
    </lineage>
</organism>
<dbReference type="Gene3D" id="3.40.50.10140">
    <property type="entry name" value="Toll/interleukin-1 receptor homology (TIR) domain"/>
    <property type="match status" value="1"/>
</dbReference>
<dbReference type="SMART" id="SM00369">
    <property type="entry name" value="LRR_TYP"/>
    <property type="match status" value="21"/>
</dbReference>
<dbReference type="PANTHER" id="PTHR24373">
    <property type="entry name" value="SLIT RELATED LEUCINE-RICH REPEAT NEURONAL PROTEIN"/>
    <property type="match status" value="1"/>
</dbReference>
<feature type="transmembrane region" description="Helical" evidence="15">
    <location>
        <begin position="981"/>
        <end position="1005"/>
    </location>
</feature>
<dbReference type="GO" id="GO:0005886">
    <property type="term" value="C:plasma membrane"/>
    <property type="evidence" value="ECO:0007669"/>
    <property type="project" value="UniProtKB-SubCell"/>
</dbReference>
<evidence type="ECO:0000256" key="2">
    <source>
        <dbReference type="ARBA" id="ARBA00004479"/>
    </source>
</evidence>
<evidence type="ECO:0000256" key="12">
    <source>
        <dbReference type="ARBA" id="ARBA00023157"/>
    </source>
</evidence>
<dbReference type="PROSITE" id="PS51450">
    <property type="entry name" value="LRR"/>
    <property type="match status" value="9"/>
</dbReference>
<evidence type="ECO:0000256" key="7">
    <source>
        <dbReference type="ARBA" id="ARBA00022729"/>
    </source>
</evidence>
<dbReference type="SMART" id="SM00255">
    <property type="entry name" value="TIR"/>
    <property type="match status" value="1"/>
</dbReference>
<keyword evidence="4" id="KW-1003">Cell membrane</keyword>
<dbReference type="FunFam" id="3.80.10.10:FF:000355">
    <property type="entry name" value="Toll-like receptor Tollo"/>
    <property type="match status" value="1"/>
</dbReference>
<keyword evidence="8" id="KW-0677">Repeat</keyword>
<dbReference type="InterPro" id="IPR000157">
    <property type="entry name" value="TIR_dom"/>
</dbReference>
<comment type="subcellular location">
    <subcellularLocation>
        <location evidence="1">Cell membrane</location>
    </subcellularLocation>
    <subcellularLocation>
        <location evidence="2">Membrane</location>
        <topology evidence="2">Single-pass type I membrane protein</topology>
    </subcellularLocation>
</comment>
<feature type="domain" description="TIR" evidence="17">
    <location>
        <begin position="1037"/>
        <end position="1172"/>
    </location>
</feature>
<reference evidence="18" key="1">
    <citation type="submission" date="2021-12" db="EMBL/GenBank/DDBJ databases">
        <authorList>
            <person name="King R."/>
        </authorList>
    </citation>
    <scope>NUCLEOTIDE SEQUENCE</scope>
</reference>
<dbReference type="SMART" id="SM00365">
    <property type="entry name" value="LRR_SD22"/>
    <property type="match status" value="5"/>
</dbReference>
<evidence type="ECO:0000256" key="16">
    <source>
        <dbReference type="SAM" id="SignalP"/>
    </source>
</evidence>
<evidence type="ECO:0000256" key="3">
    <source>
        <dbReference type="ARBA" id="ARBA00009634"/>
    </source>
</evidence>
<feature type="compositionally biased region" description="Pro residues" evidence="14">
    <location>
        <begin position="1219"/>
        <end position="1231"/>
    </location>
</feature>
<dbReference type="FunFam" id="3.80.10.10:FF:000198">
    <property type="entry name" value="Blast:Protein toll"/>
    <property type="match status" value="1"/>
</dbReference>
<evidence type="ECO:0000313" key="19">
    <source>
        <dbReference type="Proteomes" id="UP001154078"/>
    </source>
</evidence>
<name>A0A9P0FFU7_BRAAE</name>
<dbReference type="FunFam" id="3.80.10.10:FF:000448">
    <property type="entry name" value="Toll-like receptor 7"/>
    <property type="match status" value="1"/>
</dbReference>
<dbReference type="InterPro" id="IPR001611">
    <property type="entry name" value="Leu-rich_rpt"/>
</dbReference>
<keyword evidence="9 15" id="KW-1133">Transmembrane helix</keyword>